<accession>A0A179UZM1</accession>
<gene>
    <name evidence="1" type="ORF">BDBG_17838</name>
</gene>
<dbReference type="GO" id="GO:0009116">
    <property type="term" value="P:nucleoside metabolic process"/>
    <property type="evidence" value="ECO:0007669"/>
    <property type="project" value="InterPro"/>
</dbReference>
<dbReference type="InterPro" id="IPR035994">
    <property type="entry name" value="Nucleoside_phosphorylase_sf"/>
</dbReference>
<evidence type="ECO:0000313" key="2">
    <source>
        <dbReference type="Proteomes" id="UP000002038"/>
    </source>
</evidence>
<dbReference type="PANTHER" id="PTHR46082:SF11">
    <property type="entry name" value="AAA+ ATPASE DOMAIN-CONTAINING PROTEIN-RELATED"/>
    <property type="match status" value="1"/>
</dbReference>
<sequence>MHLSIAGGANCRIGDAREEHERLTQPRNDSNAYHLDSINGYNVVISGLSTPGCTAAANVVAQMKMSFQNVKFGLLVGIGGGVPVRTDWGTVRLGDAVVGNRANGYPGTVQYDRGKVEVNSFKCTNSLSPPPPVLLAAVNALESQRDRERDDPVWKAIQMIDTTKRGLPAYIHLDSNYTCDECGCDLSEQVQRPEDNEGDIQYVKVHRENMATGEKEKVIKAAVERDRKAEQCDALCFETEAAGVFTDFHFLDP</sequence>
<dbReference type="Gene3D" id="3.40.50.1580">
    <property type="entry name" value="Nucleoside phosphorylase domain"/>
    <property type="match status" value="1"/>
</dbReference>
<proteinExistence type="predicted"/>
<dbReference type="VEuPathDB" id="FungiDB:BDBG_17838"/>
<dbReference type="RefSeq" id="XP_031580954.1">
    <property type="nucleotide sequence ID" value="XM_031725472.1"/>
</dbReference>
<evidence type="ECO:0008006" key="3">
    <source>
        <dbReference type="Google" id="ProtNLM"/>
    </source>
</evidence>
<dbReference type="Proteomes" id="UP000002038">
    <property type="component" value="Unassembled WGS sequence"/>
</dbReference>
<dbReference type="GeneID" id="8501501"/>
<dbReference type="KEGG" id="bgh:BDBG_17838"/>
<dbReference type="OrthoDB" id="4207436at2759"/>
<keyword evidence="2" id="KW-1185">Reference proteome</keyword>
<name>A0A179UZM1_BLAGS</name>
<evidence type="ECO:0000313" key="1">
    <source>
        <dbReference type="EMBL" id="OAT13526.1"/>
    </source>
</evidence>
<reference evidence="2" key="1">
    <citation type="journal article" date="2015" name="PLoS Genet.">
        <title>The dynamic genome and transcriptome of the human fungal pathogen Blastomyces and close relative Emmonsia.</title>
        <authorList>
            <person name="Munoz J.F."/>
            <person name="Gauthier G.M."/>
            <person name="Desjardins C.A."/>
            <person name="Gallo J.E."/>
            <person name="Holder J."/>
            <person name="Sullivan T.D."/>
            <person name="Marty A.J."/>
            <person name="Carmen J.C."/>
            <person name="Chen Z."/>
            <person name="Ding L."/>
            <person name="Gujja S."/>
            <person name="Magrini V."/>
            <person name="Misas E."/>
            <person name="Mitreva M."/>
            <person name="Priest M."/>
            <person name="Saif S."/>
            <person name="Whiston E.A."/>
            <person name="Young S."/>
            <person name="Zeng Q."/>
            <person name="Goldman W.E."/>
            <person name="Mardis E.R."/>
            <person name="Taylor J.W."/>
            <person name="McEwen J.G."/>
            <person name="Clay O.K."/>
            <person name="Klein B.S."/>
            <person name="Cuomo C.A."/>
        </authorList>
    </citation>
    <scope>NUCLEOTIDE SEQUENCE [LARGE SCALE GENOMIC DNA]</scope>
    <source>
        <strain evidence="2">SLH14081</strain>
    </source>
</reference>
<organism evidence="1 2">
    <name type="scientific">Blastomyces gilchristii (strain SLH14081)</name>
    <name type="common">Blastomyces dermatitidis</name>
    <dbReference type="NCBI Taxonomy" id="559298"/>
    <lineage>
        <taxon>Eukaryota</taxon>
        <taxon>Fungi</taxon>
        <taxon>Dikarya</taxon>
        <taxon>Ascomycota</taxon>
        <taxon>Pezizomycotina</taxon>
        <taxon>Eurotiomycetes</taxon>
        <taxon>Eurotiomycetidae</taxon>
        <taxon>Onygenales</taxon>
        <taxon>Ajellomycetaceae</taxon>
        <taxon>Blastomyces</taxon>
    </lineage>
</organism>
<dbReference type="SUPFAM" id="SSF53167">
    <property type="entry name" value="Purine and uridine phosphorylases"/>
    <property type="match status" value="1"/>
</dbReference>
<dbReference type="AlphaFoldDB" id="A0A179UZM1"/>
<dbReference type="EMBL" id="GG657474">
    <property type="protein sequence ID" value="OAT13526.1"/>
    <property type="molecule type" value="Genomic_DNA"/>
</dbReference>
<dbReference type="STRING" id="559298.A0A179UZM1"/>
<dbReference type="InterPro" id="IPR053137">
    <property type="entry name" value="NLR-like"/>
</dbReference>
<dbReference type="PANTHER" id="PTHR46082">
    <property type="entry name" value="ATP/GTP-BINDING PROTEIN-RELATED"/>
    <property type="match status" value="1"/>
</dbReference>
<dbReference type="GO" id="GO:0003824">
    <property type="term" value="F:catalytic activity"/>
    <property type="evidence" value="ECO:0007669"/>
    <property type="project" value="InterPro"/>
</dbReference>
<protein>
    <recommendedName>
        <fullName evidence="3">Nucleoside phosphorylase domain-containing protein</fullName>
    </recommendedName>
</protein>